<comment type="caution">
    <text evidence="1">The sequence shown here is derived from an EMBL/GenBank/DDBJ whole genome shotgun (WGS) entry which is preliminary data.</text>
</comment>
<name>A0ACC1KZ65_9FUNG</name>
<proteinExistence type="predicted"/>
<sequence>MSASSLVSAAQPPSLASVAWSAKHTGRLASVLRTGLRRGPTPRTGPPATTRARAATDISTDYVSVSMATDRHQPGASIGEGGHDTPTPVACSPESQMPALPAAVSAGAATVSHASAAALGAFRPRKRSLSVGGETGGHDFFARQIEQYGLQPLLTSPVATCYFLASNISNYTPETLLFYLEAEHYRTASFADSDRRTRYAKGLYKAFISHRAPLEINISHTMRLRITSAFRSGEPATPDIFQETQAHTYALLEQDFAQFRQRPLFRRMMAGLAAAAAPSSSAGTAGRSGSPLRQGMYAQHLRAVAAVYDALTSTYSIHSLPAGKVHLVEAEAPLFTKFADMDLTSTELATALPAWLCRITVRLFDTPMPSSREELCHMLRTACSGEPRPPMGLAISTSPGASPVATMASVPAAICVEPLSAPASTRESTKKASKQRSLQRLRLLLHYEPSDSPASAPAGVRSRWDSLWGSRRRRP</sequence>
<evidence type="ECO:0000313" key="2">
    <source>
        <dbReference type="Proteomes" id="UP001140087"/>
    </source>
</evidence>
<dbReference type="EMBL" id="JANBUN010001629">
    <property type="protein sequence ID" value="KAJ2797319.1"/>
    <property type="molecule type" value="Genomic_DNA"/>
</dbReference>
<organism evidence="1 2">
    <name type="scientific">Coemansia helicoidea</name>
    <dbReference type="NCBI Taxonomy" id="1286919"/>
    <lineage>
        <taxon>Eukaryota</taxon>
        <taxon>Fungi</taxon>
        <taxon>Fungi incertae sedis</taxon>
        <taxon>Zoopagomycota</taxon>
        <taxon>Kickxellomycotina</taxon>
        <taxon>Kickxellomycetes</taxon>
        <taxon>Kickxellales</taxon>
        <taxon>Kickxellaceae</taxon>
        <taxon>Coemansia</taxon>
    </lineage>
</organism>
<keyword evidence="2" id="KW-1185">Reference proteome</keyword>
<accession>A0ACC1KZ65</accession>
<reference evidence="1" key="1">
    <citation type="submission" date="2022-07" db="EMBL/GenBank/DDBJ databases">
        <title>Phylogenomic reconstructions and comparative analyses of Kickxellomycotina fungi.</title>
        <authorList>
            <person name="Reynolds N.K."/>
            <person name="Stajich J.E."/>
            <person name="Barry K."/>
            <person name="Grigoriev I.V."/>
            <person name="Crous P."/>
            <person name="Smith M.E."/>
        </authorList>
    </citation>
    <scope>NUCLEOTIDE SEQUENCE</scope>
    <source>
        <strain evidence="1">BCRC 34780</strain>
    </source>
</reference>
<gene>
    <name evidence="1" type="ORF">H4R21_004368</name>
</gene>
<evidence type="ECO:0000313" key="1">
    <source>
        <dbReference type="EMBL" id="KAJ2797319.1"/>
    </source>
</evidence>
<dbReference type="Proteomes" id="UP001140087">
    <property type="component" value="Unassembled WGS sequence"/>
</dbReference>
<protein>
    <submittedName>
        <fullName evidence="1">Uncharacterized protein</fullName>
    </submittedName>
</protein>